<gene>
    <name evidence="2" type="ORF">GCM10022223_57860</name>
</gene>
<dbReference type="Proteomes" id="UP001501074">
    <property type="component" value="Unassembled WGS sequence"/>
</dbReference>
<dbReference type="EMBL" id="BAAAZO010000011">
    <property type="protein sequence ID" value="GAA3632160.1"/>
    <property type="molecule type" value="Genomic_DNA"/>
</dbReference>
<evidence type="ECO:0000313" key="3">
    <source>
        <dbReference type="Proteomes" id="UP001501074"/>
    </source>
</evidence>
<comment type="caution">
    <text evidence="2">The sequence shown here is derived from an EMBL/GenBank/DDBJ whole genome shotgun (WGS) entry which is preliminary data.</text>
</comment>
<evidence type="ECO:0000256" key="1">
    <source>
        <dbReference type="SAM" id="MobiDB-lite"/>
    </source>
</evidence>
<dbReference type="RefSeq" id="WP_231483989.1">
    <property type="nucleotide sequence ID" value="NZ_BAAAZO010000011.1"/>
</dbReference>
<dbReference type="Pfam" id="PF11236">
    <property type="entry name" value="DUF3037"/>
    <property type="match status" value="1"/>
</dbReference>
<organism evidence="2 3">
    <name type="scientific">Kineosporia mesophila</name>
    <dbReference type="NCBI Taxonomy" id="566012"/>
    <lineage>
        <taxon>Bacteria</taxon>
        <taxon>Bacillati</taxon>
        <taxon>Actinomycetota</taxon>
        <taxon>Actinomycetes</taxon>
        <taxon>Kineosporiales</taxon>
        <taxon>Kineosporiaceae</taxon>
        <taxon>Kineosporia</taxon>
    </lineage>
</organism>
<name>A0ABP7AGU3_9ACTN</name>
<protein>
    <submittedName>
        <fullName evidence="2">DUF3037 domain-containing protein</fullName>
    </submittedName>
</protein>
<evidence type="ECO:0000313" key="2">
    <source>
        <dbReference type="EMBL" id="GAA3632160.1"/>
    </source>
</evidence>
<sequence length="157" mass="16472">MSSRGGLDSGLNSSPAVANVDSDPDGPKLFTWAVVRAVPRMERGEFVNIGVVLYSQHHEFLACTHHLSAGRLQALDPDVDLAMARAALRAIGSVCEGSPVAGLIGRQPLRARFGWLTAPKSTVVHTGPVHSGLTSDPGAELAGLHRRLVLPALSPGE</sequence>
<feature type="region of interest" description="Disordered" evidence="1">
    <location>
        <begin position="1"/>
        <end position="20"/>
    </location>
</feature>
<proteinExistence type="predicted"/>
<dbReference type="InterPro" id="IPR021398">
    <property type="entry name" value="DUF3037"/>
</dbReference>
<accession>A0ABP7AGU3</accession>
<keyword evidence="3" id="KW-1185">Reference proteome</keyword>
<reference evidence="3" key="1">
    <citation type="journal article" date="2019" name="Int. J. Syst. Evol. Microbiol.">
        <title>The Global Catalogue of Microorganisms (GCM) 10K type strain sequencing project: providing services to taxonomists for standard genome sequencing and annotation.</title>
        <authorList>
            <consortium name="The Broad Institute Genomics Platform"/>
            <consortium name="The Broad Institute Genome Sequencing Center for Infectious Disease"/>
            <person name="Wu L."/>
            <person name="Ma J."/>
        </authorList>
    </citation>
    <scope>NUCLEOTIDE SEQUENCE [LARGE SCALE GENOMIC DNA]</scope>
    <source>
        <strain evidence="3">JCM 16902</strain>
    </source>
</reference>